<dbReference type="GO" id="GO:0016987">
    <property type="term" value="F:sigma factor activity"/>
    <property type="evidence" value="ECO:0007669"/>
    <property type="project" value="UniProtKB-KW"/>
</dbReference>
<evidence type="ECO:0000256" key="1">
    <source>
        <dbReference type="ARBA" id="ARBA00023015"/>
    </source>
</evidence>
<gene>
    <name evidence="5" type="ORF">PREVCOP_06642</name>
</gene>
<name>D1PHC2_9BACT</name>
<keyword evidence="6" id="KW-1185">Reference proteome</keyword>
<dbReference type="AlphaFoldDB" id="D1PHC2"/>
<dbReference type="OrthoDB" id="1094598at2"/>
<dbReference type="STRING" id="537011.PREVCOP_06642"/>
<dbReference type="Pfam" id="PF04542">
    <property type="entry name" value="Sigma70_r2"/>
    <property type="match status" value="1"/>
</dbReference>
<dbReference type="HOGENOM" id="CLU_1593077_0_0_10"/>
<dbReference type="InterPro" id="IPR039425">
    <property type="entry name" value="RNA_pol_sigma-70-like"/>
</dbReference>
<evidence type="ECO:0000256" key="4">
    <source>
        <dbReference type="ARBA" id="ARBA00023163"/>
    </source>
</evidence>
<evidence type="ECO:0000313" key="5">
    <source>
        <dbReference type="EMBL" id="EFB33885.1"/>
    </source>
</evidence>
<proteinExistence type="predicted"/>
<dbReference type="Proteomes" id="UP000004477">
    <property type="component" value="Unassembled WGS sequence"/>
</dbReference>
<comment type="caution">
    <text evidence="5">The sequence shown here is derived from an EMBL/GenBank/DDBJ whole genome shotgun (WGS) entry which is preliminary data.</text>
</comment>
<dbReference type="InterPro" id="IPR014284">
    <property type="entry name" value="RNA_pol_sigma-70_dom"/>
</dbReference>
<keyword evidence="3" id="KW-0238">DNA-binding</keyword>
<dbReference type="PANTHER" id="PTHR43133:SF8">
    <property type="entry name" value="RNA POLYMERASE SIGMA FACTOR HI_1459-RELATED"/>
    <property type="match status" value="1"/>
</dbReference>
<dbReference type="GO" id="GO:0003677">
    <property type="term" value="F:DNA binding"/>
    <property type="evidence" value="ECO:0007669"/>
    <property type="project" value="UniProtKB-KW"/>
</dbReference>
<dbReference type="InterPro" id="IPR013325">
    <property type="entry name" value="RNA_pol_sigma_r2"/>
</dbReference>
<sequence length="167" mass="19855">MITEENEQRMERLFHDHYEQMYRFAFALLHDNEEARDVVSDVFSRLWDKQQVPDRTYLMRSVKNACINLIARKKRDERLKRLLPLSEEKLTEEEPSRLEERWQAAVDCIDHDLTDQAASVIRLCYREGMSYSDYEVKEDGKHVGKVKYDDDESRTILGPVHEVDAMS</sequence>
<keyword evidence="2" id="KW-0731">Sigma factor</keyword>
<dbReference type="InterPro" id="IPR007627">
    <property type="entry name" value="RNA_pol_sigma70_r2"/>
</dbReference>
<dbReference type="Gene3D" id="1.10.1740.10">
    <property type="match status" value="1"/>
</dbReference>
<dbReference type="NCBIfam" id="TIGR02937">
    <property type="entry name" value="sigma70-ECF"/>
    <property type="match status" value="1"/>
</dbReference>
<keyword evidence="4" id="KW-0804">Transcription</keyword>
<dbReference type="GO" id="GO:0006352">
    <property type="term" value="P:DNA-templated transcription initiation"/>
    <property type="evidence" value="ECO:0007669"/>
    <property type="project" value="InterPro"/>
</dbReference>
<organism evidence="5 6">
    <name type="scientific">Segatella copri DSM 18205</name>
    <dbReference type="NCBI Taxonomy" id="537011"/>
    <lineage>
        <taxon>Bacteria</taxon>
        <taxon>Pseudomonadati</taxon>
        <taxon>Bacteroidota</taxon>
        <taxon>Bacteroidia</taxon>
        <taxon>Bacteroidales</taxon>
        <taxon>Prevotellaceae</taxon>
        <taxon>Segatella</taxon>
    </lineage>
</organism>
<dbReference type="PANTHER" id="PTHR43133">
    <property type="entry name" value="RNA POLYMERASE ECF-TYPE SIGMA FACTO"/>
    <property type="match status" value="1"/>
</dbReference>
<dbReference type="RefSeq" id="WP_006849308.1">
    <property type="nucleotide sequence ID" value="NZ_CP085932.1"/>
</dbReference>
<dbReference type="PaxDb" id="537011-PREVCOP_06642"/>
<evidence type="ECO:0000313" key="6">
    <source>
        <dbReference type="Proteomes" id="UP000004477"/>
    </source>
</evidence>
<keyword evidence="1" id="KW-0805">Transcription regulation</keyword>
<accession>D1PHC2</accession>
<dbReference type="SUPFAM" id="SSF88946">
    <property type="entry name" value="Sigma2 domain of RNA polymerase sigma factors"/>
    <property type="match status" value="1"/>
</dbReference>
<reference evidence="5" key="1">
    <citation type="submission" date="2009-11" db="EMBL/GenBank/DDBJ databases">
        <authorList>
            <person name="Weinstock G."/>
            <person name="Sodergren E."/>
            <person name="Clifton S."/>
            <person name="Fulton L."/>
            <person name="Fulton B."/>
            <person name="Courtney L."/>
            <person name="Fronick C."/>
            <person name="Harrison M."/>
            <person name="Strong C."/>
            <person name="Farmer C."/>
            <person name="Delahaunty K."/>
            <person name="Markovic C."/>
            <person name="Hall O."/>
            <person name="Minx P."/>
            <person name="Tomlinson C."/>
            <person name="Mitreva M."/>
            <person name="Nelson J."/>
            <person name="Hou S."/>
            <person name="Wollam A."/>
            <person name="Pepin K.H."/>
            <person name="Johnson M."/>
            <person name="Bhonagiri V."/>
            <person name="Nash W.E."/>
            <person name="Warren W."/>
            <person name="Chinwalla A."/>
            <person name="Mardis E.R."/>
            <person name="Wilson R.K."/>
        </authorList>
    </citation>
    <scope>NUCLEOTIDE SEQUENCE [LARGE SCALE GENOMIC DNA]</scope>
    <source>
        <strain evidence="5">DSM 18205</strain>
    </source>
</reference>
<protein>
    <submittedName>
        <fullName evidence="5">Sigma-70 region 2</fullName>
    </submittedName>
</protein>
<evidence type="ECO:0000256" key="2">
    <source>
        <dbReference type="ARBA" id="ARBA00023082"/>
    </source>
</evidence>
<evidence type="ECO:0000256" key="3">
    <source>
        <dbReference type="ARBA" id="ARBA00023125"/>
    </source>
</evidence>
<dbReference type="GeneID" id="69849115"/>
<dbReference type="EMBL" id="ACBX02000051">
    <property type="protein sequence ID" value="EFB33885.1"/>
    <property type="molecule type" value="Genomic_DNA"/>
</dbReference>